<dbReference type="SMART" id="SM00346">
    <property type="entry name" value="HTH_ICLR"/>
    <property type="match status" value="1"/>
</dbReference>
<evidence type="ECO:0000256" key="1">
    <source>
        <dbReference type="ARBA" id="ARBA00023015"/>
    </source>
</evidence>
<organism evidence="6 7">
    <name type="scientific">Agrobacterium vitis</name>
    <name type="common">Rhizobium vitis</name>
    <dbReference type="NCBI Taxonomy" id="373"/>
    <lineage>
        <taxon>Bacteria</taxon>
        <taxon>Pseudomonadati</taxon>
        <taxon>Pseudomonadota</taxon>
        <taxon>Alphaproteobacteria</taxon>
        <taxon>Hyphomicrobiales</taxon>
        <taxon>Rhizobiaceae</taxon>
        <taxon>Rhizobium/Agrobacterium group</taxon>
        <taxon>Agrobacterium</taxon>
    </lineage>
</organism>
<dbReference type="PANTHER" id="PTHR30136:SF35">
    <property type="entry name" value="HTH-TYPE TRANSCRIPTIONAL REGULATOR RV1719"/>
    <property type="match status" value="1"/>
</dbReference>
<keyword evidence="2" id="KW-0238">DNA-binding</keyword>
<dbReference type="PROSITE" id="PS51078">
    <property type="entry name" value="ICLR_ED"/>
    <property type="match status" value="1"/>
</dbReference>
<feature type="domain" description="HTH iclR-type" evidence="4">
    <location>
        <begin position="44"/>
        <end position="106"/>
    </location>
</feature>
<feature type="domain" description="IclR-ED" evidence="5">
    <location>
        <begin position="100"/>
        <end position="288"/>
    </location>
</feature>
<dbReference type="SUPFAM" id="SSF55781">
    <property type="entry name" value="GAF domain-like"/>
    <property type="match status" value="1"/>
</dbReference>
<evidence type="ECO:0000313" key="7">
    <source>
        <dbReference type="Proteomes" id="UP000477951"/>
    </source>
</evidence>
<dbReference type="SUPFAM" id="SSF46785">
    <property type="entry name" value="Winged helix' DNA-binding domain"/>
    <property type="match status" value="1"/>
</dbReference>
<dbReference type="InterPro" id="IPR014757">
    <property type="entry name" value="Tscrpt_reg_IclR_C"/>
</dbReference>
<evidence type="ECO:0000259" key="4">
    <source>
        <dbReference type="PROSITE" id="PS51077"/>
    </source>
</evidence>
<dbReference type="GO" id="GO:0003677">
    <property type="term" value="F:DNA binding"/>
    <property type="evidence" value="ECO:0007669"/>
    <property type="project" value="UniProtKB-KW"/>
</dbReference>
<accession>A0A6L6VPM0</accession>
<dbReference type="AlphaFoldDB" id="A0A6L6VPM0"/>
<dbReference type="Gene3D" id="1.10.10.10">
    <property type="entry name" value="Winged helix-like DNA-binding domain superfamily/Winged helix DNA-binding domain"/>
    <property type="match status" value="1"/>
</dbReference>
<dbReference type="Gene3D" id="3.30.450.40">
    <property type="match status" value="1"/>
</dbReference>
<dbReference type="InterPro" id="IPR029016">
    <property type="entry name" value="GAF-like_dom_sf"/>
</dbReference>
<name>A0A6L6VPM0_AGRVI</name>
<dbReference type="GO" id="GO:0045892">
    <property type="term" value="P:negative regulation of DNA-templated transcription"/>
    <property type="evidence" value="ECO:0007669"/>
    <property type="project" value="TreeGrafter"/>
</dbReference>
<evidence type="ECO:0000313" key="6">
    <source>
        <dbReference type="EMBL" id="MUZ76027.1"/>
    </source>
</evidence>
<comment type="caution">
    <text evidence="6">The sequence shown here is derived from an EMBL/GenBank/DDBJ whole genome shotgun (WGS) entry which is preliminary data.</text>
</comment>
<dbReference type="Pfam" id="PF01614">
    <property type="entry name" value="IclR_C"/>
    <property type="match status" value="1"/>
</dbReference>
<dbReference type="InterPro" id="IPR036388">
    <property type="entry name" value="WH-like_DNA-bd_sf"/>
</dbReference>
<dbReference type="Pfam" id="PF09339">
    <property type="entry name" value="HTH_IclR"/>
    <property type="match status" value="1"/>
</dbReference>
<evidence type="ECO:0000259" key="5">
    <source>
        <dbReference type="PROSITE" id="PS51078"/>
    </source>
</evidence>
<dbReference type="GO" id="GO:0003700">
    <property type="term" value="F:DNA-binding transcription factor activity"/>
    <property type="evidence" value="ECO:0007669"/>
    <property type="project" value="TreeGrafter"/>
</dbReference>
<dbReference type="PANTHER" id="PTHR30136">
    <property type="entry name" value="HELIX-TURN-HELIX TRANSCRIPTIONAL REGULATOR, ICLR FAMILY"/>
    <property type="match status" value="1"/>
</dbReference>
<sequence>MTLAAILMSEQKSLEPKASDGTLVGTLKMDNVAHETEAASTETVGVVARAALVLRTLADNPNGLSLAEIAQAVDLARSTVQRLVSDLEREQFVSIGARRGQIRLGPEFIRLAQLTHPPIIERIRPFMSRLSLETGETVDFSIVHGREILFLEQILGHERIQAVSRVGDRFPLYSCTVGKSYLGQFSKNQMARIIGEKFDALTPNTATTLEDLLHRMDETRKTGISSDEEENSMGIIALGFAFEDRPGEWFGISVPMPKDRAAAKRDDVEKRLIEVKTALEELKWAESPSR</sequence>
<dbReference type="InterPro" id="IPR005471">
    <property type="entry name" value="Tscrpt_reg_IclR_N"/>
</dbReference>
<reference evidence="6 7" key="1">
    <citation type="submission" date="2019-12" db="EMBL/GenBank/DDBJ databases">
        <title>Whole-genome sequencing of Allorhizobium vitis.</title>
        <authorList>
            <person name="Gan H.M."/>
            <person name="Szegedi E."/>
            <person name="Burr T."/>
            <person name="Savka M.A."/>
        </authorList>
    </citation>
    <scope>NUCLEOTIDE SEQUENCE [LARGE SCALE GENOMIC DNA]</scope>
    <source>
        <strain evidence="6 7">CG516</strain>
    </source>
</reference>
<gene>
    <name evidence="6" type="ORF">GOZ90_25600</name>
</gene>
<dbReference type="PROSITE" id="PS51077">
    <property type="entry name" value="HTH_ICLR"/>
    <property type="match status" value="1"/>
</dbReference>
<protein>
    <submittedName>
        <fullName evidence="6">Helix-turn-helix domain-containing protein</fullName>
    </submittedName>
</protein>
<dbReference type="Proteomes" id="UP000477951">
    <property type="component" value="Unassembled WGS sequence"/>
</dbReference>
<evidence type="ECO:0000256" key="3">
    <source>
        <dbReference type="ARBA" id="ARBA00023163"/>
    </source>
</evidence>
<dbReference type="InterPro" id="IPR036390">
    <property type="entry name" value="WH_DNA-bd_sf"/>
</dbReference>
<keyword evidence="3" id="KW-0804">Transcription</keyword>
<evidence type="ECO:0000256" key="2">
    <source>
        <dbReference type="ARBA" id="ARBA00023125"/>
    </source>
</evidence>
<keyword evidence="1" id="KW-0805">Transcription regulation</keyword>
<dbReference type="EMBL" id="WPHR01000044">
    <property type="protein sequence ID" value="MUZ76027.1"/>
    <property type="molecule type" value="Genomic_DNA"/>
</dbReference>
<dbReference type="InterPro" id="IPR050707">
    <property type="entry name" value="HTH_MetabolicPath_Reg"/>
</dbReference>
<dbReference type="RefSeq" id="WP_156616530.1">
    <property type="nucleotide sequence ID" value="NZ_WPHR01000044.1"/>
</dbReference>
<proteinExistence type="predicted"/>